<dbReference type="SUPFAM" id="SSF46785">
    <property type="entry name" value="Winged helix' DNA-binding domain"/>
    <property type="match status" value="1"/>
</dbReference>
<dbReference type="InterPro" id="IPR036388">
    <property type="entry name" value="WH-like_DNA-bd_sf"/>
</dbReference>
<dbReference type="Proteomes" id="UP000297053">
    <property type="component" value="Chromosome"/>
</dbReference>
<reference evidence="1 2" key="2">
    <citation type="submission" date="2019-04" db="EMBL/GenBank/DDBJ databases">
        <authorList>
            <person name="Yang S."/>
            <person name="Wei W."/>
        </authorList>
    </citation>
    <scope>NUCLEOTIDE SEQUENCE [LARGE SCALE GENOMIC DNA]</scope>
    <source>
        <strain evidence="2">ZP60</strain>
    </source>
</reference>
<evidence type="ECO:0000313" key="2">
    <source>
        <dbReference type="Proteomes" id="UP000297053"/>
    </source>
</evidence>
<dbReference type="KEGG" id="halz:E5139_08450"/>
<dbReference type="InterPro" id="IPR036390">
    <property type="entry name" value="WH_DNA-bd_sf"/>
</dbReference>
<dbReference type="Gene3D" id="1.10.10.10">
    <property type="entry name" value="Winged helix-like DNA-binding domain superfamily/Winged helix DNA-binding domain"/>
    <property type="match status" value="1"/>
</dbReference>
<evidence type="ECO:0000313" key="1">
    <source>
        <dbReference type="EMBL" id="QCD65657.1"/>
    </source>
</evidence>
<dbReference type="AlphaFoldDB" id="A0A4D6KCK7"/>
<dbReference type="EMBL" id="CP039375">
    <property type="protein sequence ID" value="QCD65657.1"/>
    <property type="molecule type" value="Genomic_DNA"/>
</dbReference>
<protein>
    <submittedName>
        <fullName evidence="1">Transcriptional regulator</fullName>
    </submittedName>
</protein>
<reference evidence="1 2" key="1">
    <citation type="submission" date="2019-04" db="EMBL/GenBank/DDBJ databases">
        <title>Complete genome sequence of Arthrobacter sp. ZXY-2 associated with effective atrazine degradation and salt adaptation.</title>
        <authorList>
            <person name="Zhao X."/>
        </authorList>
    </citation>
    <scope>NUCLEOTIDE SEQUENCE [LARGE SCALE GENOMIC DNA]</scope>
    <source>
        <strain evidence="2">ZP60</strain>
    </source>
</reference>
<proteinExistence type="predicted"/>
<dbReference type="OMA" id="DELSRMW"/>
<sequence>MSDNAVSEEPDVADVVGLLDDEHVRSILVATSAEPLSAKELGEHCDLSVSSIYRRVDELCDCALLAERTRPRRDGHHETVYVSTLDRFELTIRDGELDWTIDRTESDPADELSRMWGQL</sequence>
<dbReference type="RefSeq" id="WP_015762026.1">
    <property type="nucleotide sequence ID" value="NZ_CP039375.1"/>
</dbReference>
<gene>
    <name evidence="1" type="ORF">E5139_08450</name>
</gene>
<name>A0A4D6KCK7_9EURY</name>
<dbReference type="GeneID" id="42178960"/>
<accession>A0A4D6KCK7</accession>
<organism evidence="1 2">
    <name type="scientific">Halomicrobium mukohataei</name>
    <dbReference type="NCBI Taxonomy" id="57705"/>
    <lineage>
        <taxon>Archaea</taxon>
        <taxon>Methanobacteriati</taxon>
        <taxon>Methanobacteriota</taxon>
        <taxon>Stenosarchaea group</taxon>
        <taxon>Halobacteria</taxon>
        <taxon>Halobacteriales</taxon>
        <taxon>Haloarculaceae</taxon>
        <taxon>Halomicrobium</taxon>
    </lineage>
</organism>